<evidence type="ECO:0000256" key="1">
    <source>
        <dbReference type="SAM" id="Coils"/>
    </source>
</evidence>
<gene>
    <name evidence="2" type="ORF">H8744_08790</name>
</gene>
<feature type="coiled-coil region" evidence="1">
    <location>
        <begin position="26"/>
        <end position="100"/>
    </location>
</feature>
<evidence type="ECO:0000313" key="3">
    <source>
        <dbReference type="Proteomes" id="UP000651085"/>
    </source>
</evidence>
<evidence type="ECO:0000313" key="2">
    <source>
        <dbReference type="EMBL" id="MBC8593338.1"/>
    </source>
</evidence>
<keyword evidence="1" id="KW-0175">Coiled coil</keyword>
<organism evidence="2 3">
    <name type="scientific">Jilunia laotingensis</name>
    <dbReference type="NCBI Taxonomy" id="2763675"/>
    <lineage>
        <taxon>Bacteria</taxon>
        <taxon>Pseudomonadati</taxon>
        <taxon>Bacteroidota</taxon>
        <taxon>Bacteroidia</taxon>
        <taxon>Bacteroidales</taxon>
        <taxon>Bacteroidaceae</taxon>
        <taxon>Jilunia</taxon>
    </lineage>
</organism>
<keyword evidence="3" id="KW-1185">Reference proteome</keyword>
<protein>
    <submittedName>
        <fullName evidence="2">Uncharacterized protein</fullName>
    </submittedName>
</protein>
<reference evidence="2" key="1">
    <citation type="submission" date="2020-08" db="EMBL/GenBank/DDBJ databases">
        <title>Genome public.</title>
        <authorList>
            <person name="Liu C."/>
            <person name="Sun Q."/>
        </authorList>
    </citation>
    <scope>NUCLEOTIDE SEQUENCE</scope>
    <source>
        <strain evidence="2">N12</strain>
    </source>
</reference>
<dbReference type="RefSeq" id="WP_262434481.1">
    <property type="nucleotide sequence ID" value="NZ_JACRTF010000001.1"/>
</dbReference>
<dbReference type="AlphaFoldDB" id="A0A926IR42"/>
<accession>A0A926IR42</accession>
<name>A0A926IR42_9BACT</name>
<dbReference type="EMBL" id="JACRTF010000001">
    <property type="protein sequence ID" value="MBC8593338.1"/>
    <property type="molecule type" value="Genomic_DNA"/>
</dbReference>
<comment type="caution">
    <text evidence="2">The sequence shown here is derived from an EMBL/GenBank/DDBJ whole genome shotgun (WGS) entry which is preliminary data.</text>
</comment>
<proteinExistence type="predicted"/>
<sequence length="116" mass="13861">MSNPDLLAFISALGGMEAVKWLLNWLTRHKTEARKEEAAADSLENENQRRQVDWLEKRLAERDTRIDNLYAELQRERNDKQEWIDRCHKAELECKELEAKRCFIRGCEKRKPPSEY</sequence>
<dbReference type="Proteomes" id="UP000651085">
    <property type="component" value="Unassembled WGS sequence"/>
</dbReference>